<feature type="chain" id="PRO_5045178513" evidence="6">
    <location>
        <begin position="24"/>
        <end position="488"/>
    </location>
</feature>
<sequence length="488" mass="53866">MKYKLLKSSIVVFLIGAIAISCSDSFVDVDSFDEDSESFFNSEEDYQSALIGAYDLLQSSYLNVMLGEIASDNTLAGGESATDVPGIQEVDNMTHNPVNAQLRDIWSWMFAGVNRANYILEFKEKTDFAGKEQVLAEATFLRAYYYFELVKWFGDVPLSVDKRLLFGDQDVAERTPKAEVYAQIELDLIFAAANLPAVQSETGRATKGAAQALLGKVYLYQDKFSEAAIVLEEVINSGPYDLVTDYNSIFEQAGENNIESVFEVQYTDVEGAGFGCLQCSEGNVAVGFNGIRNYTGPDFDSGFSFNVPTQEAYNAFEAGDIRRDVAVLNIVTWAQQTGATYVEGFEHTGFYNRKYIARKGDLNTGDSNLTNPNNYRAIRFADVLLMAAEANNRKSASDNLKAQAYLNRVRDRAGLLPVLVTGASLTDAIYQERRIELMGEGHRFFDLVRTGTAAQAIPGFSAGKNELFPIPSIEIELAGNRWAQNAGY</sequence>
<evidence type="ECO:0000256" key="5">
    <source>
        <dbReference type="ARBA" id="ARBA00023237"/>
    </source>
</evidence>
<comment type="similarity">
    <text evidence="2">Belongs to the SusD family.</text>
</comment>
<gene>
    <name evidence="9" type="ORF">ABXZ36_05190</name>
</gene>
<dbReference type="RefSeq" id="WP_354614426.1">
    <property type="nucleotide sequence ID" value="NZ_JBEXAE010000002.1"/>
</dbReference>
<name>A0ABV2SSA0_9FLAO</name>
<feature type="domain" description="SusD-like N-terminal" evidence="8">
    <location>
        <begin position="26"/>
        <end position="219"/>
    </location>
</feature>
<dbReference type="InterPro" id="IPR012944">
    <property type="entry name" value="SusD_RagB_dom"/>
</dbReference>
<organism evidence="9 10">
    <name type="scientific">Sediminicola arcticus</name>
    <dbReference type="NCBI Taxonomy" id="1574308"/>
    <lineage>
        <taxon>Bacteria</taxon>
        <taxon>Pseudomonadati</taxon>
        <taxon>Bacteroidota</taxon>
        <taxon>Flavobacteriia</taxon>
        <taxon>Flavobacteriales</taxon>
        <taxon>Flavobacteriaceae</taxon>
        <taxon>Sediminicola</taxon>
    </lineage>
</organism>
<keyword evidence="10" id="KW-1185">Reference proteome</keyword>
<protein>
    <submittedName>
        <fullName evidence="9">RagB/SusD family nutrient uptake outer membrane protein</fullName>
    </submittedName>
</protein>
<evidence type="ECO:0000256" key="6">
    <source>
        <dbReference type="SAM" id="SignalP"/>
    </source>
</evidence>
<proteinExistence type="inferred from homology"/>
<evidence type="ECO:0000313" key="9">
    <source>
        <dbReference type="EMBL" id="MET6990036.1"/>
    </source>
</evidence>
<dbReference type="SUPFAM" id="SSF48452">
    <property type="entry name" value="TPR-like"/>
    <property type="match status" value="1"/>
</dbReference>
<keyword evidence="3 6" id="KW-0732">Signal</keyword>
<dbReference type="CDD" id="cd08977">
    <property type="entry name" value="SusD"/>
    <property type="match status" value="1"/>
</dbReference>
<evidence type="ECO:0000256" key="4">
    <source>
        <dbReference type="ARBA" id="ARBA00023136"/>
    </source>
</evidence>
<dbReference type="Proteomes" id="UP001549799">
    <property type="component" value="Unassembled WGS sequence"/>
</dbReference>
<evidence type="ECO:0000259" key="8">
    <source>
        <dbReference type="Pfam" id="PF14322"/>
    </source>
</evidence>
<feature type="domain" description="RagB/SusD" evidence="7">
    <location>
        <begin position="330"/>
        <end position="459"/>
    </location>
</feature>
<accession>A0ABV2SSA0</accession>
<feature type="signal peptide" evidence="6">
    <location>
        <begin position="1"/>
        <end position="23"/>
    </location>
</feature>
<dbReference type="PROSITE" id="PS51257">
    <property type="entry name" value="PROKAR_LIPOPROTEIN"/>
    <property type="match status" value="1"/>
</dbReference>
<evidence type="ECO:0000313" key="10">
    <source>
        <dbReference type="Proteomes" id="UP001549799"/>
    </source>
</evidence>
<comment type="caution">
    <text evidence="9">The sequence shown here is derived from an EMBL/GenBank/DDBJ whole genome shotgun (WGS) entry which is preliminary data.</text>
</comment>
<dbReference type="InterPro" id="IPR033985">
    <property type="entry name" value="SusD-like_N"/>
</dbReference>
<evidence type="ECO:0000256" key="3">
    <source>
        <dbReference type="ARBA" id="ARBA00022729"/>
    </source>
</evidence>
<keyword evidence="5" id="KW-0998">Cell outer membrane</keyword>
<comment type="subcellular location">
    <subcellularLocation>
        <location evidence="1">Cell outer membrane</location>
    </subcellularLocation>
</comment>
<dbReference type="EMBL" id="JBEXAE010000002">
    <property type="protein sequence ID" value="MET6990036.1"/>
    <property type="molecule type" value="Genomic_DNA"/>
</dbReference>
<dbReference type="Pfam" id="PF07980">
    <property type="entry name" value="SusD_RagB"/>
    <property type="match status" value="1"/>
</dbReference>
<dbReference type="InterPro" id="IPR011990">
    <property type="entry name" value="TPR-like_helical_dom_sf"/>
</dbReference>
<evidence type="ECO:0000259" key="7">
    <source>
        <dbReference type="Pfam" id="PF07980"/>
    </source>
</evidence>
<keyword evidence="4" id="KW-0472">Membrane</keyword>
<dbReference type="Gene3D" id="1.25.40.390">
    <property type="match status" value="1"/>
</dbReference>
<dbReference type="Pfam" id="PF14322">
    <property type="entry name" value="SusD-like_3"/>
    <property type="match status" value="1"/>
</dbReference>
<evidence type="ECO:0000256" key="1">
    <source>
        <dbReference type="ARBA" id="ARBA00004442"/>
    </source>
</evidence>
<reference evidence="9 10" key="1">
    <citation type="submission" date="2024-07" db="EMBL/GenBank/DDBJ databases">
        <title>The genome sequence of type strain Sediminicola arcticus GDMCC 1.2805.</title>
        <authorList>
            <person name="Liu Y."/>
        </authorList>
    </citation>
    <scope>NUCLEOTIDE SEQUENCE [LARGE SCALE GENOMIC DNA]</scope>
    <source>
        <strain evidence="9 10">GDMCC 1.2805</strain>
    </source>
</reference>
<evidence type="ECO:0000256" key="2">
    <source>
        <dbReference type="ARBA" id="ARBA00006275"/>
    </source>
</evidence>